<dbReference type="EMBL" id="JBHSNQ010000036">
    <property type="protein sequence ID" value="MFC5540744.1"/>
    <property type="molecule type" value="Genomic_DNA"/>
</dbReference>
<sequence>MNHAQNFERYITQSNIGYDLIPFEDGAKGFRFYQQLENGPQLLLGVLFNANDSIVDITVFNIAKITNPLKVEMYLNLLNELNNQYRYTKFAKVDNEIQANYSLPLIENQDMSDIIVELMLLVLRSVEDSFPKIMKLQWA</sequence>
<gene>
    <name evidence="1" type="ORF">ACFPOH_02985</name>
</gene>
<organism evidence="1 2">
    <name type="scientific">Ureibacillus suwonensis</name>
    <dbReference type="NCBI Taxonomy" id="313007"/>
    <lineage>
        <taxon>Bacteria</taxon>
        <taxon>Bacillati</taxon>
        <taxon>Bacillota</taxon>
        <taxon>Bacilli</taxon>
        <taxon>Bacillales</taxon>
        <taxon>Caryophanaceae</taxon>
        <taxon>Ureibacillus</taxon>
    </lineage>
</organism>
<proteinExistence type="predicted"/>
<evidence type="ECO:0000313" key="1">
    <source>
        <dbReference type="EMBL" id="MFC5540744.1"/>
    </source>
</evidence>
<evidence type="ECO:0000313" key="2">
    <source>
        <dbReference type="Proteomes" id="UP001595978"/>
    </source>
</evidence>
<protein>
    <recommendedName>
        <fullName evidence="3">Sensory transduction regulator</fullName>
    </recommendedName>
</protein>
<reference evidence="2" key="1">
    <citation type="journal article" date="2019" name="Int. J. Syst. Evol. Microbiol.">
        <title>The Global Catalogue of Microorganisms (GCM) 10K type strain sequencing project: providing services to taxonomists for standard genome sequencing and annotation.</title>
        <authorList>
            <consortium name="The Broad Institute Genomics Platform"/>
            <consortium name="The Broad Institute Genome Sequencing Center for Infectious Disease"/>
            <person name="Wu L."/>
            <person name="Ma J."/>
        </authorList>
    </citation>
    <scope>NUCLEOTIDE SEQUENCE [LARGE SCALE GENOMIC DNA]</scope>
    <source>
        <strain evidence="2">CCUG 56331</strain>
    </source>
</reference>
<keyword evidence="2" id="KW-1185">Reference proteome</keyword>
<dbReference type="Proteomes" id="UP001595978">
    <property type="component" value="Unassembled WGS sequence"/>
</dbReference>
<comment type="caution">
    <text evidence="1">The sequence shown here is derived from an EMBL/GenBank/DDBJ whole genome shotgun (WGS) entry which is preliminary data.</text>
</comment>
<name>A0ABW0R8Y6_9BACL</name>
<dbReference type="RefSeq" id="WP_342580654.1">
    <property type="nucleotide sequence ID" value="NZ_JBHSNQ010000036.1"/>
</dbReference>
<accession>A0ABW0R8Y6</accession>
<evidence type="ECO:0008006" key="3">
    <source>
        <dbReference type="Google" id="ProtNLM"/>
    </source>
</evidence>